<keyword evidence="5 6" id="KW-0472">Membrane</keyword>
<dbReference type="Pfam" id="PF02361">
    <property type="entry name" value="CbiQ"/>
    <property type="match status" value="1"/>
</dbReference>
<evidence type="ECO:0000256" key="6">
    <source>
        <dbReference type="SAM" id="Phobius"/>
    </source>
</evidence>
<feature type="transmembrane region" description="Helical" evidence="6">
    <location>
        <begin position="69"/>
        <end position="86"/>
    </location>
</feature>
<dbReference type="PANTHER" id="PTHR34857:SF2">
    <property type="entry name" value="SLL0384 PROTEIN"/>
    <property type="match status" value="1"/>
</dbReference>
<keyword evidence="4 6" id="KW-1133">Transmembrane helix</keyword>
<dbReference type="InterPro" id="IPR051611">
    <property type="entry name" value="ECF_transporter_component"/>
</dbReference>
<keyword evidence="3 6" id="KW-0812">Transmembrane</keyword>
<feature type="transmembrane region" description="Helical" evidence="6">
    <location>
        <begin position="21"/>
        <end position="49"/>
    </location>
</feature>
<dbReference type="RefSeq" id="WP_349638858.1">
    <property type="nucleotide sequence ID" value="NZ_CP090958.1"/>
</dbReference>
<evidence type="ECO:0000256" key="1">
    <source>
        <dbReference type="ARBA" id="ARBA00004141"/>
    </source>
</evidence>
<evidence type="ECO:0000256" key="3">
    <source>
        <dbReference type="ARBA" id="ARBA00022692"/>
    </source>
</evidence>
<name>A0ABY8QSU2_9MICO</name>
<dbReference type="InterPro" id="IPR003339">
    <property type="entry name" value="ABC/ECF_trnsptr_transmembrane"/>
</dbReference>
<feature type="transmembrane region" description="Helical" evidence="6">
    <location>
        <begin position="106"/>
        <end position="125"/>
    </location>
</feature>
<reference evidence="7 8" key="1">
    <citation type="submission" date="2023-05" db="EMBL/GenBank/DDBJ databases">
        <title>Lithophilousrod everest ZFBP1038 complete genpme.</title>
        <authorList>
            <person name="Tian M."/>
        </authorList>
    </citation>
    <scope>NUCLEOTIDE SEQUENCE [LARGE SCALE GENOMIC DNA]</scope>
    <source>
        <strain evidence="7 8">ZFBP1038</strain>
    </source>
</reference>
<dbReference type="EMBL" id="CP090958">
    <property type="protein sequence ID" value="WGW12060.1"/>
    <property type="molecule type" value="Genomic_DNA"/>
</dbReference>
<keyword evidence="2" id="KW-1003">Cell membrane</keyword>
<comment type="subcellular location">
    <subcellularLocation>
        <location evidence="1">Membrane</location>
        <topology evidence="1">Multi-pass membrane protein</topology>
    </subcellularLocation>
</comment>
<evidence type="ECO:0000313" key="7">
    <source>
        <dbReference type="EMBL" id="WGW12060.1"/>
    </source>
</evidence>
<evidence type="ECO:0000313" key="8">
    <source>
        <dbReference type="Proteomes" id="UP001209083"/>
    </source>
</evidence>
<feature type="transmembrane region" description="Helical" evidence="6">
    <location>
        <begin position="237"/>
        <end position="263"/>
    </location>
</feature>
<dbReference type="Proteomes" id="UP001209083">
    <property type="component" value="Chromosome"/>
</dbReference>
<keyword evidence="8" id="KW-1185">Reference proteome</keyword>
<sequence length="265" mass="27801">MSAGLLAPQLRRTPISAANPVSKLIAAFIITIAIVLSVDIVSAGVALILELALLPISGLALGPLARRLWPIPIAAVVAGYGTALLAEDSGAMLFQLGPISFSEGSLLAGVAITLRALAIALPGIILMATTDPTDLADGLAQRLKLPARFVLGALAGFRLMGLLVEEWQSLGLARRARGIESGRNIFARLKGFLGQAFGLLVQAIRRATRLSVAMEGRGFGGDRRTWARESRFTSRDFWLILGAILLAGISIAAAVLLGSWNFIGS</sequence>
<dbReference type="PANTHER" id="PTHR34857">
    <property type="entry name" value="SLL0384 PROTEIN"/>
    <property type="match status" value="1"/>
</dbReference>
<dbReference type="CDD" id="cd16914">
    <property type="entry name" value="EcfT"/>
    <property type="match status" value="1"/>
</dbReference>
<evidence type="ECO:0000256" key="2">
    <source>
        <dbReference type="ARBA" id="ARBA00022475"/>
    </source>
</evidence>
<accession>A0ABY8QSU2</accession>
<gene>
    <name evidence="7" type="ORF">LWF01_18570</name>
</gene>
<organism evidence="7 8">
    <name type="scientific">Saxibacter everestensis</name>
    <dbReference type="NCBI Taxonomy" id="2909229"/>
    <lineage>
        <taxon>Bacteria</taxon>
        <taxon>Bacillati</taxon>
        <taxon>Actinomycetota</taxon>
        <taxon>Actinomycetes</taxon>
        <taxon>Micrococcales</taxon>
        <taxon>Brevibacteriaceae</taxon>
        <taxon>Saxibacter</taxon>
    </lineage>
</organism>
<evidence type="ECO:0000256" key="4">
    <source>
        <dbReference type="ARBA" id="ARBA00022989"/>
    </source>
</evidence>
<proteinExistence type="predicted"/>
<protein>
    <submittedName>
        <fullName evidence="7">Energy-coupling factor transporter transmembrane component T</fullName>
    </submittedName>
</protein>
<evidence type="ECO:0000256" key="5">
    <source>
        <dbReference type="ARBA" id="ARBA00023136"/>
    </source>
</evidence>